<proteinExistence type="inferred from homology"/>
<dbReference type="SMART" id="SM00198">
    <property type="entry name" value="SCP"/>
    <property type="match status" value="1"/>
</dbReference>
<accession>A0ABP0EY75</accession>
<evidence type="ECO:0000256" key="2">
    <source>
        <dbReference type="SAM" id="MobiDB-lite"/>
    </source>
</evidence>
<dbReference type="SUPFAM" id="SSF55797">
    <property type="entry name" value="PR-1-like"/>
    <property type="match status" value="1"/>
</dbReference>
<evidence type="ECO:0000256" key="1">
    <source>
        <dbReference type="ARBA" id="ARBA00009923"/>
    </source>
</evidence>
<dbReference type="Pfam" id="PF00188">
    <property type="entry name" value="CAP"/>
    <property type="match status" value="1"/>
</dbReference>
<keyword evidence="4" id="KW-0732">Signal</keyword>
<evidence type="ECO:0000313" key="6">
    <source>
        <dbReference type="EMBL" id="CAK8671012.1"/>
    </source>
</evidence>
<comment type="similarity">
    <text evidence="1">Belongs to the CRISP family.</text>
</comment>
<keyword evidence="7" id="KW-1185">Reference proteome</keyword>
<feature type="signal peptide" evidence="4">
    <location>
        <begin position="1"/>
        <end position="19"/>
    </location>
</feature>
<gene>
    <name evidence="6" type="ORF">CVLEPA_LOCUS41</name>
</gene>
<name>A0ABP0EY75_CLALP</name>
<keyword evidence="3" id="KW-1133">Transmembrane helix</keyword>
<sequence>MSTKHVVCVIIMFFNFALTSSTRVKRGSGPRRYPLSKSQMSEIVEKHNRLRTTLHSSDMRFMTWDDELAQISADYGTKCQFSHNQEGSHSKFKNSIGENIYVAKSPPQTFDVSRAIQLWFDEKADFDYKALTCTPGAKCGHYTQIAWAKTYKVGCSLTMCDEVTGFHKDSHLFICNYSPAGNVYSYQSGESKMLSPFTKGSPCSKCMTSSDVCSSKLCANAARDQTSLPLNPNLPPQNSGIDATGDSGSSNSSLIAAVVVLSLLLLAALLYICYRERNRMTSALNPPQQRVTSQHNKFSNPNTPVPSRLNTPRQSLAGGNLHGISKPNAPPPSRPEIQRIDKAPRSAPCSPYRPGIPTRPPPPSVVL</sequence>
<dbReference type="PROSITE" id="PS01010">
    <property type="entry name" value="CRISP_2"/>
    <property type="match status" value="1"/>
</dbReference>
<feature type="compositionally biased region" description="Pro residues" evidence="2">
    <location>
        <begin position="357"/>
        <end position="367"/>
    </location>
</feature>
<organism evidence="6 7">
    <name type="scientific">Clavelina lepadiformis</name>
    <name type="common">Light-bulb sea squirt</name>
    <name type="synonym">Ascidia lepadiformis</name>
    <dbReference type="NCBI Taxonomy" id="159417"/>
    <lineage>
        <taxon>Eukaryota</taxon>
        <taxon>Metazoa</taxon>
        <taxon>Chordata</taxon>
        <taxon>Tunicata</taxon>
        <taxon>Ascidiacea</taxon>
        <taxon>Aplousobranchia</taxon>
        <taxon>Clavelinidae</taxon>
        <taxon>Clavelina</taxon>
    </lineage>
</organism>
<dbReference type="PANTHER" id="PTHR10334">
    <property type="entry name" value="CYSTEINE-RICH SECRETORY PROTEIN-RELATED"/>
    <property type="match status" value="1"/>
</dbReference>
<dbReference type="InterPro" id="IPR014044">
    <property type="entry name" value="CAP_dom"/>
</dbReference>
<dbReference type="PRINTS" id="PR00837">
    <property type="entry name" value="V5TPXLIKE"/>
</dbReference>
<feature type="region of interest" description="Disordered" evidence="2">
    <location>
        <begin position="284"/>
        <end position="367"/>
    </location>
</feature>
<evidence type="ECO:0000256" key="4">
    <source>
        <dbReference type="SAM" id="SignalP"/>
    </source>
</evidence>
<evidence type="ECO:0000256" key="3">
    <source>
        <dbReference type="SAM" id="Phobius"/>
    </source>
</evidence>
<protein>
    <recommendedName>
        <fullName evidence="5">SCP domain-containing protein</fullName>
    </recommendedName>
</protein>
<feature type="chain" id="PRO_5045273173" description="SCP domain-containing protein" evidence="4">
    <location>
        <begin position="20"/>
        <end position="367"/>
    </location>
</feature>
<feature type="compositionally biased region" description="Polar residues" evidence="2">
    <location>
        <begin position="284"/>
        <end position="302"/>
    </location>
</feature>
<dbReference type="PRINTS" id="PR00838">
    <property type="entry name" value="V5ALLERGEN"/>
</dbReference>
<reference evidence="6 7" key="1">
    <citation type="submission" date="2024-02" db="EMBL/GenBank/DDBJ databases">
        <authorList>
            <person name="Daric V."/>
            <person name="Darras S."/>
        </authorList>
    </citation>
    <scope>NUCLEOTIDE SEQUENCE [LARGE SCALE GENOMIC DNA]</scope>
</reference>
<keyword evidence="3" id="KW-0472">Membrane</keyword>
<evidence type="ECO:0000259" key="5">
    <source>
        <dbReference type="SMART" id="SM00198"/>
    </source>
</evidence>
<dbReference type="Gene3D" id="3.40.33.10">
    <property type="entry name" value="CAP"/>
    <property type="match status" value="1"/>
</dbReference>
<dbReference type="InterPro" id="IPR002413">
    <property type="entry name" value="V5_allergen-like"/>
</dbReference>
<dbReference type="InterPro" id="IPR018244">
    <property type="entry name" value="Allrgn_V5/Tpx1_CS"/>
</dbReference>
<dbReference type="InterPro" id="IPR001283">
    <property type="entry name" value="CRISP-related"/>
</dbReference>
<dbReference type="PROSITE" id="PS01009">
    <property type="entry name" value="CRISP_1"/>
    <property type="match status" value="1"/>
</dbReference>
<dbReference type="Proteomes" id="UP001642483">
    <property type="component" value="Unassembled WGS sequence"/>
</dbReference>
<keyword evidence="3" id="KW-0812">Transmembrane</keyword>
<evidence type="ECO:0000313" key="7">
    <source>
        <dbReference type="Proteomes" id="UP001642483"/>
    </source>
</evidence>
<comment type="caution">
    <text evidence="6">The sequence shown here is derived from an EMBL/GenBank/DDBJ whole genome shotgun (WGS) entry which is preliminary data.</text>
</comment>
<dbReference type="InterPro" id="IPR035940">
    <property type="entry name" value="CAP_sf"/>
</dbReference>
<dbReference type="EMBL" id="CAWYQH010000001">
    <property type="protein sequence ID" value="CAK8671012.1"/>
    <property type="molecule type" value="Genomic_DNA"/>
</dbReference>
<feature type="domain" description="SCP" evidence="5">
    <location>
        <begin position="38"/>
        <end position="185"/>
    </location>
</feature>
<feature type="transmembrane region" description="Helical" evidence="3">
    <location>
        <begin position="254"/>
        <end position="274"/>
    </location>
</feature>